<evidence type="ECO:0000313" key="6">
    <source>
        <dbReference type="EMBL" id="CAG9167544.1"/>
    </source>
</evidence>
<gene>
    <name evidence="6" type="primary">degU_1</name>
    <name evidence="6" type="ORF">LMG21510_00775</name>
</gene>
<dbReference type="SUPFAM" id="SSF52172">
    <property type="entry name" value="CheY-like"/>
    <property type="match status" value="1"/>
</dbReference>
<dbReference type="InterPro" id="IPR039420">
    <property type="entry name" value="WalR-like"/>
</dbReference>
<feature type="domain" description="HTH luxR-type" evidence="4">
    <location>
        <begin position="174"/>
        <end position="239"/>
    </location>
</feature>
<evidence type="ECO:0000259" key="5">
    <source>
        <dbReference type="PROSITE" id="PS50110"/>
    </source>
</evidence>
<dbReference type="Pfam" id="PF00072">
    <property type="entry name" value="Response_reg"/>
    <property type="match status" value="1"/>
</dbReference>
<keyword evidence="7" id="KW-1185">Reference proteome</keyword>
<organism evidence="6 7">
    <name type="scientific">Cupriavidus respiraculi</name>
    <dbReference type="NCBI Taxonomy" id="195930"/>
    <lineage>
        <taxon>Bacteria</taxon>
        <taxon>Pseudomonadati</taxon>
        <taxon>Pseudomonadota</taxon>
        <taxon>Betaproteobacteria</taxon>
        <taxon>Burkholderiales</taxon>
        <taxon>Burkholderiaceae</taxon>
        <taxon>Cupriavidus</taxon>
    </lineage>
</organism>
<dbReference type="InterPro" id="IPR016032">
    <property type="entry name" value="Sig_transdc_resp-reg_C-effctor"/>
</dbReference>
<dbReference type="Pfam" id="PF00196">
    <property type="entry name" value="GerE"/>
    <property type="match status" value="1"/>
</dbReference>
<dbReference type="PRINTS" id="PR00038">
    <property type="entry name" value="HTHLUXR"/>
</dbReference>
<dbReference type="InterPro" id="IPR011006">
    <property type="entry name" value="CheY-like_superfamily"/>
</dbReference>
<dbReference type="Gene3D" id="3.40.50.2300">
    <property type="match status" value="1"/>
</dbReference>
<dbReference type="PANTHER" id="PTHR43214:SF43">
    <property type="entry name" value="TWO-COMPONENT RESPONSE REGULATOR"/>
    <property type="match status" value="1"/>
</dbReference>
<comment type="caution">
    <text evidence="6">The sequence shown here is derived from an EMBL/GenBank/DDBJ whole genome shotgun (WGS) entry which is preliminary data.</text>
</comment>
<dbReference type="EMBL" id="CAJZAH010000001">
    <property type="protein sequence ID" value="CAG9167544.1"/>
    <property type="molecule type" value="Genomic_DNA"/>
</dbReference>
<dbReference type="SUPFAM" id="SSF46894">
    <property type="entry name" value="C-terminal effector domain of the bipartite response regulators"/>
    <property type="match status" value="1"/>
</dbReference>
<dbReference type="SMART" id="SM00448">
    <property type="entry name" value="REC"/>
    <property type="match status" value="1"/>
</dbReference>
<evidence type="ECO:0000256" key="3">
    <source>
        <dbReference type="PROSITE-ProRule" id="PRU00169"/>
    </source>
</evidence>
<dbReference type="NCBIfam" id="NF011896">
    <property type="entry name" value="PRK15369.1"/>
    <property type="match status" value="1"/>
</dbReference>
<proteinExistence type="predicted"/>
<dbReference type="Proteomes" id="UP000721236">
    <property type="component" value="Unassembled WGS sequence"/>
</dbReference>
<reference evidence="6 7" key="1">
    <citation type="submission" date="2021-08" db="EMBL/GenBank/DDBJ databases">
        <authorList>
            <person name="Peeters C."/>
        </authorList>
    </citation>
    <scope>NUCLEOTIDE SEQUENCE [LARGE SCALE GENOMIC DNA]</scope>
    <source>
        <strain evidence="6 7">LMG 21510</strain>
    </source>
</reference>
<keyword evidence="2" id="KW-0238">DNA-binding</keyword>
<evidence type="ECO:0000313" key="7">
    <source>
        <dbReference type="Proteomes" id="UP000721236"/>
    </source>
</evidence>
<dbReference type="PROSITE" id="PS50110">
    <property type="entry name" value="RESPONSE_REGULATORY"/>
    <property type="match status" value="1"/>
</dbReference>
<dbReference type="PANTHER" id="PTHR43214">
    <property type="entry name" value="TWO-COMPONENT RESPONSE REGULATOR"/>
    <property type="match status" value="1"/>
</dbReference>
<accession>A0ABM8WJJ5</accession>
<dbReference type="InterPro" id="IPR058245">
    <property type="entry name" value="NreC/VraR/RcsB-like_REC"/>
</dbReference>
<dbReference type="CDD" id="cd17535">
    <property type="entry name" value="REC_NarL-like"/>
    <property type="match status" value="1"/>
</dbReference>
<keyword evidence="1 3" id="KW-0597">Phosphoprotein</keyword>
<name>A0ABM8WJJ5_9BURK</name>
<evidence type="ECO:0000256" key="1">
    <source>
        <dbReference type="ARBA" id="ARBA00022553"/>
    </source>
</evidence>
<dbReference type="CDD" id="cd06170">
    <property type="entry name" value="LuxR_C_like"/>
    <property type="match status" value="1"/>
</dbReference>
<dbReference type="InterPro" id="IPR001789">
    <property type="entry name" value="Sig_transdc_resp-reg_receiver"/>
</dbReference>
<dbReference type="SMART" id="SM00421">
    <property type="entry name" value="HTH_LUXR"/>
    <property type="match status" value="1"/>
</dbReference>
<feature type="domain" description="Response regulatory" evidence="5">
    <location>
        <begin position="31"/>
        <end position="147"/>
    </location>
</feature>
<dbReference type="PROSITE" id="PS50043">
    <property type="entry name" value="HTH_LUXR_2"/>
    <property type="match status" value="1"/>
</dbReference>
<evidence type="ECO:0000259" key="4">
    <source>
        <dbReference type="PROSITE" id="PS50043"/>
    </source>
</evidence>
<protein>
    <submittedName>
        <fullName evidence="6">Transcriptional regulatory protein DegU</fullName>
    </submittedName>
</protein>
<feature type="modified residue" description="4-aspartylphosphate" evidence="3">
    <location>
        <position position="82"/>
    </location>
</feature>
<evidence type="ECO:0000256" key="2">
    <source>
        <dbReference type="ARBA" id="ARBA00023125"/>
    </source>
</evidence>
<dbReference type="InterPro" id="IPR000792">
    <property type="entry name" value="Tscrpt_reg_LuxR_C"/>
</dbReference>
<sequence length="243" mass="26908">MTFQVQPNTMIPPRMVQSARRPMSASHPASRMLLVDDHAVMREGLKSILRNESTLTIVGEAEDGHAALKACFRLKPDLVLMDLQLPSLDGIDAIAMIRRRWPEIRVVVLAGMHSESRAAQALRAGAHGYVLKRSHPEKLIAALHAVRDDLAYLDPAVNFEQVDAMRKADAADPKSNVAAGLTPRERQVLKLIAEGLSNRKTAERLSISAKTVETHRMNLMRKLDAHNAAELSQWARRLGLVSI</sequence>